<evidence type="ECO:0000256" key="1">
    <source>
        <dbReference type="ARBA" id="ARBA00004651"/>
    </source>
</evidence>
<evidence type="ECO:0000256" key="3">
    <source>
        <dbReference type="ARBA" id="ARBA00022475"/>
    </source>
</evidence>
<dbReference type="PANTHER" id="PTHR42920">
    <property type="entry name" value="OS03G0707200 PROTEIN-RELATED"/>
    <property type="match status" value="1"/>
</dbReference>
<sequence length="304" mass="33651">MKKTILADGSLLFVAFIWGATFVIVQKAINFLPPHLFNGTRFLIAALLLSLLLKKARRKFSLELLKSGIFLGFFLFLGYAFQTVGLLYTTSSKAGFITGLSVMIVPLLSIWILKDKPRSIVFLGSLLGTIGLYFLTLGDISSLNIGDLFVFFCAIAFALHIIFTSKFANQYHALPLTIVQLLTVSISSLICSALFERATITIDSFFQKDVLIALAVTSIFATAIAFLIQTKFQQFTTAARVALIFAMEPVFAAATAFFMIHERLTGNGLIGCILIFIAMIITEIQDIKQIKWLKSKYHLSKSSE</sequence>
<evidence type="ECO:0000313" key="8">
    <source>
        <dbReference type="EMBL" id="THF76008.1"/>
    </source>
</evidence>
<feature type="domain" description="EamA" evidence="7">
    <location>
        <begin position="11"/>
        <end position="136"/>
    </location>
</feature>
<dbReference type="InterPro" id="IPR000620">
    <property type="entry name" value="EamA_dom"/>
</dbReference>
<evidence type="ECO:0000259" key="7">
    <source>
        <dbReference type="Pfam" id="PF00892"/>
    </source>
</evidence>
<dbReference type="SUPFAM" id="SSF103481">
    <property type="entry name" value="Multidrug resistance efflux transporter EmrE"/>
    <property type="match status" value="2"/>
</dbReference>
<keyword evidence="3" id="KW-1003">Cell membrane</keyword>
<reference evidence="8 9" key="1">
    <citation type="submission" date="2019-04" db="EMBL/GenBank/DDBJ databases">
        <title>Bacillus sediminilitoris sp. nov., isolated from a tidal flat sediment on the East China Sea.</title>
        <authorList>
            <person name="Wei Y."/>
            <person name="Mao H."/>
            <person name="Fang J."/>
        </authorList>
    </citation>
    <scope>NUCLEOTIDE SEQUENCE [LARGE SCALE GENOMIC DNA]</scope>
    <source>
        <strain evidence="8 9">DSL-17</strain>
    </source>
</reference>
<feature type="domain" description="EamA" evidence="7">
    <location>
        <begin position="145"/>
        <end position="282"/>
    </location>
</feature>
<dbReference type="InterPro" id="IPR051258">
    <property type="entry name" value="Diverse_Substrate_Transporter"/>
</dbReference>
<evidence type="ECO:0000256" key="5">
    <source>
        <dbReference type="ARBA" id="ARBA00022989"/>
    </source>
</evidence>
<comment type="similarity">
    <text evidence="2">Belongs to the EamA transporter family.</text>
</comment>
<evidence type="ECO:0000313" key="9">
    <source>
        <dbReference type="Proteomes" id="UP000310334"/>
    </source>
</evidence>
<dbReference type="Pfam" id="PF00892">
    <property type="entry name" value="EamA"/>
    <property type="match status" value="2"/>
</dbReference>
<protein>
    <submittedName>
        <fullName evidence="8">DMT family transporter</fullName>
    </submittedName>
</protein>
<evidence type="ECO:0000256" key="2">
    <source>
        <dbReference type="ARBA" id="ARBA00007362"/>
    </source>
</evidence>
<keyword evidence="4" id="KW-0812">Transmembrane</keyword>
<gene>
    <name evidence="8" type="ORF">E6W99_22635</name>
</gene>
<dbReference type="PANTHER" id="PTHR42920:SF5">
    <property type="entry name" value="EAMA DOMAIN-CONTAINING PROTEIN"/>
    <property type="match status" value="1"/>
</dbReference>
<keyword evidence="9" id="KW-1185">Reference proteome</keyword>
<comment type="subcellular location">
    <subcellularLocation>
        <location evidence="1">Cell membrane</location>
        <topology evidence="1">Multi-pass membrane protein</topology>
    </subcellularLocation>
</comment>
<name>A0A4S4BPN5_9BACI</name>
<keyword evidence="6" id="KW-0472">Membrane</keyword>
<dbReference type="Proteomes" id="UP000310334">
    <property type="component" value="Unassembled WGS sequence"/>
</dbReference>
<evidence type="ECO:0000256" key="4">
    <source>
        <dbReference type="ARBA" id="ARBA00022692"/>
    </source>
</evidence>
<dbReference type="InterPro" id="IPR037185">
    <property type="entry name" value="EmrE-like"/>
</dbReference>
<evidence type="ECO:0000256" key="6">
    <source>
        <dbReference type="ARBA" id="ARBA00023136"/>
    </source>
</evidence>
<dbReference type="EMBL" id="SSNT01000023">
    <property type="protein sequence ID" value="THF76008.1"/>
    <property type="molecule type" value="Genomic_DNA"/>
</dbReference>
<organism evidence="8 9">
    <name type="scientific">Metabacillus sediminilitoris</name>
    <dbReference type="NCBI Taxonomy" id="2567941"/>
    <lineage>
        <taxon>Bacteria</taxon>
        <taxon>Bacillati</taxon>
        <taxon>Bacillota</taxon>
        <taxon>Bacilli</taxon>
        <taxon>Bacillales</taxon>
        <taxon>Bacillaceae</taxon>
        <taxon>Metabacillus</taxon>
    </lineage>
</organism>
<dbReference type="OrthoDB" id="9804865at2"/>
<keyword evidence="5" id="KW-1133">Transmembrane helix</keyword>
<dbReference type="AlphaFoldDB" id="A0A4S4BPN5"/>
<dbReference type="RefSeq" id="WP_136358106.1">
    <property type="nucleotide sequence ID" value="NZ_CP046266.1"/>
</dbReference>
<comment type="caution">
    <text evidence="8">The sequence shown here is derived from an EMBL/GenBank/DDBJ whole genome shotgun (WGS) entry which is preliminary data.</text>
</comment>
<dbReference type="GO" id="GO:0005886">
    <property type="term" value="C:plasma membrane"/>
    <property type="evidence" value="ECO:0007669"/>
    <property type="project" value="UniProtKB-SubCell"/>
</dbReference>
<accession>A0A4S4BPN5</accession>
<proteinExistence type="inferred from homology"/>